<dbReference type="Proteomes" id="UP001529510">
    <property type="component" value="Unassembled WGS sequence"/>
</dbReference>
<dbReference type="InterPro" id="IPR036388">
    <property type="entry name" value="WH-like_DNA-bd_sf"/>
</dbReference>
<dbReference type="Gene3D" id="1.10.10.10">
    <property type="entry name" value="Winged helix-like DNA-binding domain superfamily/Winged helix DNA-binding domain"/>
    <property type="match status" value="1"/>
</dbReference>
<dbReference type="SUPFAM" id="SSF46689">
    <property type="entry name" value="Homeodomain-like"/>
    <property type="match status" value="1"/>
</dbReference>
<dbReference type="InterPro" id="IPR057667">
    <property type="entry name" value="HTH_SB"/>
</dbReference>
<comment type="caution">
    <text evidence="2">The sequence shown here is derived from an EMBL/GenBank/DDBJ whole genome shotgun (WGS) entry which is preliminary data.</text>
</comment>
<evidence type="ECO:0000313" key="2">
    <source>
        <dbReference type="EMBL" id="KAL0150678.1"/>
    </source>
</evidence>
<reference evidence="2 3" key="1">
    <citation type="submission" date="2024-05" db="EMBL/GenBank/DDBJ databases">
        <title>Genome sequencing and assembly of Indian major carp, Cirrhinus mrigala (Hamilton, 1822).</title>
        <authorList>
            <person name="Mohindra V."/>
            <person name="Chowdhury L.M."/>
            <person name="Lal K."/>
            <person name="Jena J.K."/>
        </authorList>
    </citation>
    <scope>NUCLEOTIDE SEQUENCE [LARGE SCALE GENOMIC DNA]</scope>
    <source>
        <strain evidence="2">CM1030</strain>
        <tissue evidence="2">Blood</tissue>
    </source>
</reference>
<organism evidence="2 3">
    <name type="scientific">Cirrhinus mrigala</name>
    <name type="common">Mrigala</name>
    <dbReference type="NCBI Taxonomy" id="683832"/>
    <lineage>
        <taxon>Eukaryota</taxon>
        <taxon>Metazoa</taxon>
        <taxon>Chordata</taxon>
        <taxon>Craniata</taxon>
        <taxon>Vertebrata</taxon>
        <taxon>Euteleostomi</taxon>
        <taxon>Actinopterygii</taxon>
        <taxon>Neopterygii</taxon>
        <taxon>Teleostei</taxon>
        <taxon>Ostariophysi</taxon>
        <taxon>Cypriniformes</taxon>
        <taxon>Cyprinidae</taxon>
        <taxon>Labeoninae</taxon>
        <taxon>Labeonini</taxon>
        <taxon>Cirrhinus</taxon>
    </lineage>
</organism>
<protein>
    <recommendedName>
        <fullName evidence="1">Sleeping Beauty transposase HTH domain-containing protein</fullName>
    </recommendedName>
</protein>
<gene>
    <name evidence="2" type="ORF">M9458_053982</name>
</gene>
<feature type="domain" description="Sleeping Beauty transposase HTH" evidence="1">
    <location>
        <begin position="21"/>
        <end position="69"/>
    </location>
</feature>
<name>A0ABD0MRC0_CIRMR</name>
<evidence type="ECO:0000259" key="1">
    <source>
        <dbReference type="Pfam" id="PF25787"/>
    </source>
</evidence>
<sequence length="142" mass="15892">MWCFEYNSHTDHWMSNKAPHGKELSEDLRIRIVALHKDGQGYKRFSNNLKLSYSTVARVIQRFSKTGSIQNRPRKGRSMKLSARSSKNRCMSAARIALEVSEAGLLVSAQTLHTATSRFALASSEKEAFSEGGLQESPQTVC</sequence>
<accession>A0ABD0MRC0</accession>
<evidence type="ECO:0000313" key="3">
    <source>
        <dbReference type="Proteomes" id="UP001529510"/>
    </source>
</evidence>
<dbReference type="InterPro" id="IPR009057">
    <property type="entry name" value="Homeodomain-like_sf"/>
</dbReference>
<proteinExistence type="predicted"/>
<dbReference type="AlphaFoldDB" id="A0ABD0MRC0"/>
<keyword evidence="3" id="KW-1185">Reference proteome</keyword>
<dbReference type="Pfam" id="PF25787">
    <property type="entry name" value="HTH_SB"/>
    <property type="match status" value="1"/>
</dbReference>
<dbReference type="EMBL" id="JAMKFB020000280">
    <property type="protein sequence ID" value="KAL0150678.1"/>
    <property type="molecule type" value="Genomic_DNA"/>
</dbReference>